<dbReference type="PROSITE" id="PS51402">
    <property type="entry name" value="CATALASE_3"/>
    <property type="match status" value="1"/>
</dbReference>
<dbReference type="RefSeq" id="WP_051503159.1">
    <property type="nucleotide sequence ID" value="NZ_JACJTA010000059.1"/>
</dbReference>
<comment type="caution">
    <text evidence="2">The sequence shown here is derived from an EMBL/GenBank/DDBJ whole genome shotgun (WGS) entry which is preliminary data.</text>
</comment>
<dbReference type="EMBL" id="JACJTA010000059">
    <property type="protein sequence ID" value="MBD2607280.1"/>
    <property type="molecule type" value="Genomic_DNA"/>
</dbReference>
<dbReference type="InterPro" id="IPR018028">
    <property type="entry name" value="Catalase"/>
</dbReference>
<proteinExistence type="predicted"/>
<dbReference type="Pfam" id="PF00199">
    <property type="entry name" value="Catalase"/>
    <property type="match status" value="1"/>
</dbReference>
<dbReference type="InterPro" id="IPR020835">
    <property type="entry name" value="Catalase_sf"/>
</dbReference>
<evidence type="ECO:0000313" key="3">
    <source>
        <dbReference type="Proteomes" id="UP000660380"/>
    </source>
</evidence>
<evidence type="ECO:0000313" key="2">
    <source>
        <dbReference type="EMBL" id="MBD2607280.1"/>
    </source>
</evidence>
<protein>
    <submittedName>
        <fullName evidence="2">Catalase family protein</fullName>
    </submittedName>
</protein>
<name>A0ABR8GW34_9CYAN</name>
<gene>
    <name evidence="2" type="ORF">H6G81_22805</name>
</gene>
<reference evidence="2 3" key="1">
    <citation type="journal article" date="2020" name="ISME J.">
        <title>Comparative genomics reveals insights into cyanobacterial evolution and habitat adaptation.</title>
        <authorList>
            <person name="Chen M.Y."/>
            <person name="Teng W.K."/>
            <person name="Zhao L."/>
            <person name="Hu C.X."/>
            <person name="Zhou Y.K."/>
            <person name="Han B.P."/>
            <person name="Song L.R."/>
            <person name="Shu W.S."/>
        </authorList>
    </citation>
    <scope>NUCLEOTIDE SEQUENCE [LARGE SCALE GENOMIC DNA]</scope>
    <source>
        <strain evidence="2 3">FACHB-248</strain>
    </source>
</reference>
<dbReference type="PANTHER" id="PTHR36195">
    <property type="entry name" value="DOMAIN PROTEIN, PUTATIVE (AFU_ORTHOLOGUE AFUA_5G01990)-RELATED-RELATED"/>
    <property type="match status" value="1"/>
</dbReference>
<keyword evidence="3" id="KW-1185">Reference proteome</keyword>
<dbReference type="SUPFAM" id="SSF56634">
    <property type="entry name" value="Heme-dependent catalase-like"/>
    <property type="match status" value="1"/>
</dbReference>
<sequence length="353" mass="40240">MERKSGKLELDKEYPSPDEASAIQTIEQMIIQKIEHSYEAGERPSRRDAHAKHHGCVKGEFIIENNLSEEMKFGIFQEPGKKFTACIRFSNGSGKPQADSKGDGRGMAIKLLGVSKGKLLTDEKNTQDFVMINHPVFFIRNLQDYIDFFQIQAEGKSPLKFFFPGFNPLKWHLQEFAIATSIQRKKIVSPLEIQYWSMTPYKLGNRAIKFSVKPSADNISGRSVSSSENYLKEAMVEYLNSKEACFDFLVQFQTDADKMPIEDSTIEWKSPFLKVATIKIPPQSFDSSEQMEFCENLSYSPWHSLPEHQPLGAVNRCRKPIYNSISQARHQLNAVCRLEPTESEFSALFGDLN</sequence>
<dbReference type="Gene3D" id="2.40.180.10">
    <property type="entry name" value="Catalase core domain"/>
    <property type="match status" value="1"/>
</dbReference>
<accession>A0ABR8GW34</accession>
<feature type="domain" description="Catalase core" evidence="1">
    <location>
        <begin position="9"/>
        <end position="349"/>
    </location>
</feature>
<evidence type="ECO:0000259" key="1">
    <source>
        <dbReference type="SMART" id="SM01060"/>
    </source>
</evidence>
<dbReference type="InterPro" id="IPR011614">
    <property type="entry name" value="Catalase_core"/>
</dbReference>
<organism evidence="2 3">
    <name type="scientific">Scytonema hofmannii FACHB-248</name>
    <dbReference type="NCBI Taxonomy" id="1842502"/>
    <lineage>
        <taxon>Bacteria</taxon>
        <taxon>Bacillati</taxon>
        <taxon>Cyanobacteriota</taxon>
        <taxon>Cyanophyceae</taxon>
        <taxon>Nostocales</taxon>
        <taxon>Scytonemataceae</taxon>
        <taxon>Scytonema</taxon>
    </lineage>
</organism>
<dbReference type="SMART" id="SM01060">
    <property type="entry name" value="Catalase"/>
    <property type="match status" value="1"/>
</dbReference>
<dbReference type="PANTHER" id="PTHR36195:SF4">
    <property type="entry name" value="DOMAIN PROTEIN, PUTATIVE (AFU_ORTHOLOGUE AFUA_5G01990)-RELATED"/>
    <property type="match status" value="1"/>
</dbReference>
<dbReference type="Proteomes" id="UP000660380">
    <property type="component" value="Unassembled WGS sequence"/>
</dbReference>
<dbReference type="CDD" id="cd08152">
    <property type="entry name" value="y4iL_like"/>
    <property type="match status" value="1"/>
</dbReference>